<proteinExistence type="predicted"/>
<evidence type="ECO:0000256" key="1">
    <source>
        <dbReference type="ARBA" id="ARBA00022723"/>
    </source>
</evidence>
<dbReference type="PROSITE" id="PS51128">
    <property type="entry name" value="ZF_DKSA_2"/>
    <property type="match status" value="1"/>
</dbReference>
<dbReference type="PANTHER" id="PTHR33823">
    <property type="entry name" value="RNA POLYMERASE-BINDING TRANSCRIPTION FACTOR DKSA-RELATED"/>
    <property type="match status" value="1"/>
</dbReference>
<dbReference type="InterPro" id="IPR000962">
    <property type="entry name" value="Znf_DskA_TraR"/>
</dbReference>
<dbReference type="Proteomes" id="UP000603352">
    <property type="component" value="Unassembled WGS sequence"/>
</dbReference>
<evidence type="ECO:0000256" key="2">
    <source>
        <dbReference type="ARBA" id="ARBA00022771"/>
    </source>
</evidence>
<keyword evidence="3" id="KW-0862">Zinc</keyword>
<keyword evidence="7" id="KW-1185">Reference proteome</keyword>
<dbReference type="PANTHER" id="PTHR33823:SF4">
    <property type="entry name" value="GENERAL STRESS PROTEIN 16O"/>
    <property type="match status" value="1"/>
</dbReference>
<comment type="caution">
    <text evidence="6">The sequence shown here is derived from an EMBL/GenBank/DDBJ whole genome shotgun (WGS) entry which is preliminary data.</text>
</comment>
<evidence type="ECO:0000256" key="4">
    <source>
        <dbReference type="PROSITE-ProRule" id="PRU00510"/>
    </source>
</evidence>
<evidence type="ECO:0000259" key="5">
    <source>
        <dbReference type="Pfam" id="PF01258"/>
    </source>
</evidence>
<dbReference type="SUPFAM" id="SSF57716">
    <property type="entry name" value="Glucocorticoid receptor-like (DNA-binding domain)"/>
    <property type="match status" value="1"/>
</dbReference>
<keyword evidence="2" id="KW-0863">Zinc-finger</keyword>
<name>A0ABQ1J7U6_9PROT</name>
<gene>
    <name evidence="6" type="ORF">GCM10011505_45450</name>
</gene>
<protein>
    <submittedName>
        <fullName evidence="6">Molecular chaperone DnaK</fullName>
    </submittedName>
</protein>
<evidence type="ECO:0000256" key="3">
    <source>
        <dbReference type="ARBA" id="ARBA00022833"/>
    </source>
</evidence>
<reference evidence="7" key="1">
    <citation type="journal article" date="2019" name="Int. J. Syst. Evol. Microbiol.">
        <title>The Global Catalogue of Microorganisms (GCM) 10K type strain sequencing project: providing services to taxonomists for standard genome sequencing and annotation.</title>
        <authorList>
            <consortium name="The Broad Institute Genomics Platform"/>
            <consortium name="The Broad Institute Genome Sequencing Center for Infectious Disease"/>
            <person name="Wu L."/>
            <person name="Ma J."/>
        </authorList>
    </citation>
    <scope>NUCLEOTIDE SEQUENCE [LARGE SCALE GENOMIC DNA]</scope>
    <source>
        <strain evidence="7">CGMCC 1.10188</strain>
    </source>
</reference>
<evidence type="ECO:0000313" key="6">
    <source>
        <dbReference type="EMBL" id="GGB59607.1"/>
    </source>
</evidence>
<dbReference type="Pfam" id="PF01258">
    <property type="entry name" value="zf-dskA_traR"/>
    <property type="match status" value="1"/>
</dbReference>
<sequence length="115" mass="12485">MTASDIELDALKQVMNRRLDDLYQATDSTAASRKPVELDQASVGRLSRIDAMQMQAMAMAAERLRGHEIERIKAALKRIDDGDFGACVTCGEDIAPKRLSVDPTISTCIRCASGG</sequence>
<keyword evidence="1" id="KW-0479">Metal-binding</keyword>
<dbReference type="EMBL" id="BMDZ01000087">
    <property type="protein sequence ID" value="GGB59607.1"/>
    <property type="molecule type" value="Genomic_DNA"/>
</dbReference>
<organism evidence="6 7">
    <name type="scientific">Tistrella bauzanensis</name>
    <dbReference type="NCBI Taxonomy" id="657419"/>
    <lineage>
        <taxon>Bacteria</taxon>
        <taxon>Pseudomonadati</taxon>
        <taxon>Pseudomonadota</taxon>
        <taxon>Alphaproteobacteria</taxon>
        <taxon>Geminicoccales</taxon>
        <taxon>Geminicoccaceae</taxon>
        <taxon>Tistrella</taxon>
    </lineage>
</organism>
<dbReference type="RefSeq" id="WP_188582259.1">
    <property type="nucleotide sequence ID" value="NZ_BMDZ01000087.1"/>
</dbReference>
<feature type="zinc finger region" description="dksA C4-type" evidence="4">
    <location>
        <begin position="87"/>
        <end position="111"/>
    </location>
</feature>
<accession>A0ABQ1J7U6</accession>
<feature type="domain" description="Zinc finger DksA/TraR C4-type" evidence="5">
    <location>
        <begin position="82"/>
        <end position="113"/>
    </location>
</feature>
<dbReference type="Gene3D" id="1.20.120.910">
    <property type="entry name" value="DksA, coiled-coil domain"/>
    <property type="match status" value="1"/>
</dbReference>
<evidence type="ECO:0000313" key="7">
    <source>
        <dbReference type="Proteomes" id="UP000603352"/>
    </source>
</evidence>